<reference evidence="1" key="1">
    <citation type="journal article" date="2018" name="BMC Genomics">
        <title>Comparative genomics of the wheat fungal pathogen Pyrenophora tritici-repentis reveals chromosomal variations and genome plasticity.</title>
        <authorList>
            <person name="Moolhuijzen P."/>
            <person name="See P.T."/>
            <person name="Hane J.K."/>
            <person name="Shi G."/>
            <person name="Liu Z."/>
            <person name="Oliver R.P."/>
            <person name="Moffat C.S."/>
        </authorList>
    </citation>
    <scope>NUCLEOTIDE SEQUENCE [LARGE SCALE GENOMIC DNA]</scope>
    <source>
        <strain evidence="1">M4</strain>
    </source>
</reference>
<sequence length="282" mass="33370">MSNDHGRYDPKLFLLRSIIDEECSRSPTLAAKFQKYVVAWNKKHRRESPDRKHELYRIIPPMCNVRHECWIQQSPIGAEEELEIVEHRIIDSDSMDTFWMENAFWTPFRKWVRNRYGGYEARQEELHVYYESTGIPFRFLDLPLELRYMVIRLVLGSKDIWPLLTPSHRQRLVASSHVEHREPETYQELSDRLNRYNGLSKGVYPIEFAAPSQSPMKHGYNSKHLDKHPETVHPGLGPTKQKEVTARNLLLVSKAMRKNTQVIIFHKTTKRFNELDDMTDIV</sequence>
<dbReference type="AlphaFoldDB" id="A0A834RYB0"/>
<dbReference type="EMBL" id="NQIK02000005">
    <property type="protein sequence ID" value="KAF7570347.1"/>
    <property type="molecule type" value="Genomic_DNA"/>
</dbReference>
<accession>A0A834RYB0</accession>
<proteinExistence type="predicted"/>
<reference evidence="2" key="2">
    <citation type="submission" date="2021-05" db="EMBL/GenBank/DDBJ databases">
        <authorList>
            <person name="Moolhuijzen P.M."/>
            <person name="Moffat C.S."/>
        </authorList>
    </citation>
    <scope>NUCLEOTIDE SEQUENCE</scope>
    <source>
        <strain evidence="2">86-124</strain>
    </source>
</reference>
<reference evidence="2" key="3">
    <citation type="journal article" date="2022" name="bioRxiv">
        <title>A global pangenome for the wheat fungal pathogen Pyrenophora tritici-repentis and prediction of effector protein structural homology.</title>
        <authorList>
            <person name="Moolhuijzen P."/>
            <person name="See P.T."/>
            <person name="Shi G."/>
            <person name="Powell H.R."/>
            <person name="Cockram J."/>
            <person name="Jorgensen L.N."/>
            <person name="Benslimane H."/>
            <person name="Strelkov S.E."/>
            <person name="Turner J."/>
            <person name="Liu Z."/>
            <person name="Moffat C.S."/>
        </authorList>
    </citation>
    <scope>NUCLEOTIDE SEQUENCE</scope>
    <source>
        <strain evidence="2">86-124</strain>
    </source>
</reference>
<name>A0A834RYB0_9PLEO</name>
<comment type="caution">
    <text evidence="1">The sequence shown here is derived from an EMBL/GenBank/DDBJ whole genome shotgun (WGS) entry which is preliminary data.</text>
</comment>
<dbReference type="OrthoDB" id="5335493at2759"/>
<dbReference type="EMBL" id="NRDI02000027">
    <property type="protein sequence ID" value="KAI1508296.1"/>
    <property type="molecule type" value="Genomic_DNA"/>
</dbReference>
<evidence type="ECO:0000313" key="2">
    <source>
        <dbReference type="EMBL" id="KAI1508296.1"/>
    </source>
</evidence>
<evidence type="ECO:0000313" key="4">
    <source>
        <dbReference type="Proteomes" id="UP000249757"/>
    </source>
</evidence>
<evidence type="ECO:0000313" key="1">
    <source>
        <dbReference type="EMBL" id="KAF7570347.1"/>
    </source>
</evidence>
<reference evidence="4" key="4">
    <citation type="journal article" date="2022" name="Microb. Genom.">
        <title>A global pangenome for the wheat fungal pathogen Pyrenophora tritici-repentis and prediction of effector protein structural homology.</title>
        <authorList>
            <person name="Moolhuijzen P.M."/>
            <person name="See P.T."/>
            <person name="Shi G."/>
            <person name="Powell H.R."/>
            <person name="Cockram J."/>
            <person name="Jorgensen L.N."/>
            <person name="Benslimane H."/>
            <person name="Strelkov S.E."/>
            <person name="Turner J."/>
            <person name="Liu Z."/>
            <person name="Moffat C.S."/>
        </authorList>
    </citation>
    <scope>NUCLEOTIDE SEQUENCE [LARGE SCALE GENOMIC DNA]</scope>
</reference>
<organism evidence="1 3">
    <name type="scientific">Pyrenophora tritici-repentis</name>
    <dbReference type="NCBI Taxonomy" id="45151"/>
    <lineage>
        <taxon>Eukaryota</taxon>
        <taxon>Fungi</taxon>
        <taxon>Dikarya</taxon>
        <taxon>Ascomycota</taxon>
        <taxon>Pezizomycotina</taxon>
        <taxon>Dothideomycetes</taxon>
        <taxon>Pleosporomycetidae</taxon>
        <taxon>Pleosporales</taxon>
        <taxon>Pleosporineae</taxon>
        <taxon>Pleosporaceae</taxon>
        <taxon>Pyrenophora</taxon>
    </lineage>
</organism>
<dbReference type="Proteomes" id="UP000245464">
    <property type="component" value="Chromosome 5"/>
</dbReference>
<gene>
    <name evidence="2" type="ORF">Ptr86124_012784</name>
    <name evidence="1" type="ORF">PtrM4_103490</name>
</gene>
<protein>
    <submittedName>
        <fullName evidence="1">Uncharacterized protein</fullName>
    </submittedName>
</protein>
<dbReference type="Proteomes" id="UP000249757">
    <property type="component" value="Unassembled WGS sequence"/>
</dbReference>
<evidence type="ECO:0000313" key="3">
    <source>
        <dbReference type="Proteomes" id="UP000245464"/>
    </source>
</evidence>
<keyword evidence="4" id="KW-1185">Reference proteome</keyword>